<name>A0A0R3QM59_9BILA</name>
<gene>
    <name evidence="2" type="ORF">BTMF_LOCUS6845</name>
</gene>
<dbReference type="WBParaSite" id="BTMF_0000879401-mRNA-1">
    <property type="protein sequence ID" value="BTMF_0000879401-mRNA-1"/>
    <property type="gene ID" value="BTMF_0000879401"/>
</dbReference>
<proteinExistence type="predicted"/>
<organism evidence="4">
    <name type="scientific">Brugia timori</name>
    <dbReference type="NCBI Taxonomy" id="42155"/>
    <lineage>
        <taxon>Eukaryota</taxon>
        <taxon>Metazoa</taxon>
        <taxon>Ecdysozoa</taxon>
        <taxon>Nematoda</taxon>
        <taxon>Chromadorea</taxon>
        <taxon>Rhabditida</taxon>
        <taxon>Spirurina</taxon>
        <taxon>Spiruromorpha</taxon>
        <taxon>Filarioidea</taxon>
        <taxon>Onchocercidae</taxon>
        <taxon>Brugia</taxon>
    </lineage>
</organism>
<reference evidence="4" key="1">
    <citation type="submission" date="2017-02" db="UniProtKB">
        <authorList>
            <consortium name="WormBaseParasite"/>
        </authorList>
    </citation>
    <scope>IDENTIFICATION</scope>
</reference>
<dbReference type="AlphaFoldDB" id="A0A0R3QM59"/>
<feature type="compositionally biased region" description="Polar residues" evidence="1">
    <location>
        <begin position="45"/>
        <end position="63"/>
    </location>
</feature>
<keyword evidence="3" id="KW-1185">Reference proteome</keyword>
<accession>A0A0R3QM59</accession>
<dbReference type="EMBL" id="UZAG01015723">
    <property type="protein sequence ID" value="VDO22820.1"/>
    <property type="molecule type" value="Genomic_DNA"/>
</dbReference>
<evidence type="ECO:0000313" key="3">
    <source>
        <dbReference type="Proteomes" id="UP000280834"/>
    </source>
</evidence>
<evidence type="ECO:0000313" key="4">
    <source>
        <dbReference type="WBParaSite" id="BTMF_0000879401-mRNA-1"/>
    </source>
</evidence>
<protein>
    <submittedName>
        <fullName evidence="4">Gag-pol polyprotein</fullName>
    </submittedName>
</protein>
<evidence type="ECO:0000313" key="2">
    <source>
        <dbReference type="EMBL" id="VDO22820.1"/>
    </source>
</evidence>
<dbReference type="Proteomes" id="UP000280834">
    <property type="component" value="Unassembled WGS sequence"/>
</dbReference>
<evidence type="ECO:0000256" key="1">
    <source>
        <dbReference type="SAM" id="MobiDB-lite"/>
    </source>
</evidence>
<reference evidence="2 3" key="2">
    <citation type="submission" date="2018-11" db="EMBL/GenBank/DDBJ databases">
        <authorList>
            <consortium name="Pathogen Informatics"/>
        </authorList>
    </citation>
    <scope>NUCLEOTIDE SEQUENCE [LARGE SCALE GENOMIC DNA]</scope>
</reference>
<sequence length="70" mass="7894">MDHRLLKFSQKTIVTKAEKSTPDVKIPDDNEEDDDAIIIRVTKPESANANVQSNNEETPLLDNQKSETKV</sequence>
<dbReference type="STRING" id="42155.A0A0R3QM59"/>
<feature type="region of interest" description="Disordered" evidence="1">
    <location>
        <begin position="43"/>
        <end position="70"/>
    </location>
</feature>